<protein>
    <recommendedName>
        <fullName evidence="4">ElaB/YqjD/DUF883 family membrane-anchored ribosome-binding protein</fullName>
    </recommendedName>
</protein>
<accession>A0ABT1R5Y7</accession>
<feature type="transmembrane region" description="Helical" evidence="1">
    <location>
        <begin position="73"/>
        <end position="94"/>
    </location>
</feature>
<keyword evidence="1" id="KW-0812">Transmembrane</keyword>
<evidence type="ECO:0000313" key="2">
    <source>
        <dbReference type="EMBL" id="MCQ4630598.1"/>
    </source>
</evidence>
<evidence type="ECO:0000256" key="1">
    <source>
        <dbReference type="SAM" id="Phobius"/>
    </source>
</evidence>
<evidence type="ECO:0000313" key="3">
    <source>
        <dbReference type="Proteomes" id="UP000996601"/>
    </source>
</evidence>
<dbReference type="RefSeq" id="WP_256116893.1">
    <property type="nucleotide sequence ID" value="NZ_WHSB02000003.1"/>
</dbReference>
<keyword evidence="1" id="KW-1133">Transmembrane helix</keyword>
<evidence type="ECO:0008006" key="4">
    <source>
        <dbReference type="Google" id="ProtNLM"/>
    </source>
</evidence>
<comment type="caution">
    <text evidence="2">The sequence shown here is derived from an EMBL/GenBank/DDBJ whole genome shotgun (WGS) entry which is preliminary data.</text>
</comment>
<name>A0ABT1R5Y7_9HYPH</name>
<reference evidence="2" key="1">
    <citation type="submission" date="2021-07" db="EMBL/GenBank/DDBJ databases">
        <title>Shinella sp. nov., a novel member of the genus Shinella from water.</title>
        <authorList>
            <person name="Deng Y."/>
        </authorList>
    </citation>
    <scope>NUCLEOTIDE SEQUENCE</scope>
    <source>
        <strain evidence="2">CPCC 100929</strain>
    </source>
</reference>
<organism evidence="2 3">
    <name type="scientific">Shinella lacus</name>
    <dbReference type="NCBI Taxonomy" id="2654216"/>
    <lineage>
        <taxon>Bacteria</taxon>
        <taxon>Pseudomonadati</taxon>
        <taxon>Pseudomonadota</taxon>
        <taxon>Alphaproteobacteria</taxon>
        <taxon>Hyphomicrobiales</taxon>
        <taxon>Rhizobiaceae</taxon>
        <taxon>Shinella</taxon>
    </lineage>
</organism>
<gene>
    <name evidence="2" type="ORF">GB927_011145</name>
</gene>
<sequence>MASNDVQSQISALRAEIAALQKDLGERGSEAYDTIRDRAGNAVEAARPAVRSATKYVRNEGAAVAQAAREHPAALSTVVLTAGLAGVVIGYLLGSLESEPPRRQQRWF</sequence>
<dbReference type="Proteomes" id="UP000996601">
    <property type="component" value="Unassembled WGS sequence"/>
</dbReference>
<keyword evidence="1" id="KW-0472">Membrane</keyword>
<proteinExistence type="predicted"/>
<keyword evidence="3" id="KW-1185">Reference proteome</keyword>
<dbReference type="EMBL" id="WHSB02000003">
    <property type="protein sequence ID" value="MCQ4630598.1"/>
    <property type="molecule type" value="Genomic_DNA"/>
</dbReference>